<proteinExistence type="predicted"/>
<dbReference type="Pfam" id="PF02836">
    <property type="entry name" value="Glyco_hydro_2_C"/>
    <property type="match status" value="1"/>
</dbReference>
<comment type="catalytic activity">
    <reaction evidence="1">
        <text>Hydrolysis of terminal non-reducing beta-D-galactose residues in beta-D-galactosides.</text>
        <dbReference type="EC" id="3.2.1.23"/>
    </reaction>
</comment>
<evidence type="ECO:0000313" key="8">
    <source>
        <dbReference type="Proteomes" id="UP001153076"/>
    </source>
</evidence>
<reference evidence="7" key="1">
    <citation type="submission" date="2022-04" db="EMBL/GenBank/DDBJ databases">
        <title>Carnegiea gigantea Genome sequencing and assembly v2.</title>
        <authorList>
            <person name="Copetti D."/>
            <person name="Sanderson M.J."/>
            <person name="Burquez A."/>
            <person name="Wojciechowski M.F."/>
        </authorList>
    </citation>
    <scope>NUCLEOTIDE SEQUENCE</scope>
    <source>
        <strain evidence="7">SGP5-SGP5p</strain>
        <tissue evidence="7">Aerial part</tissue>
    </source>
</reference>
<evidence type="ECO:0000259" key="5">
    <source>
        <dbReference type="Pfam" id="PF00703"/>
    </source>
</evidence>
<dbReference type="InterPro" id="IPR017853">
    <property type="entry name" value="GH"/>
</dbReference>
<keyword evidence="4" id="KW-0326">Glycosidase</keyword>
<dbReference type="Pfam" id="PF00703">
    <property type="entry name" value="Glyco_hydro_2"/>
    <property type="match status" value="1"/>
</dbReference>
<evidence type="ECO:0000256" key="1">
    <source>
        <dbReference type="ARBA" id="ARBA00001412"/>
    </source>
</evidence>
<dbReference type="SUPFAM" id="SSF51445">
    <property type="entry name" value="(Trans)glycosidases"/>
    <property type="match status" value="1"/>
</dbReference>
<protein>
    <recommendedName>
        <fullName evidence="2">beta-galactosidase</fullName>
        <ecNumber evidence="2">3.2.1.23</ecNumber>
    </recommendedName>
</protein>
<feature type="domain" description="Glycoside hydrolase family 2 immunoglobulin-like beta-sandwich" evidence="5">
    <location>
        <begin position="6"/>
        <end position="133"/>
    </location>
</feature>
<keyword evidence="3" id="KW-0378">Hydrolase</keyword>
<organism evidence="7 8">
    <name type="scientific">Carnegiea gigantea</name>
    <dbReference type="NCBI Taxonomy" id="171969"/>
    <lineage>
        <taxon>Eukaryota</taxon>
        <taxon>Viridiplantae</taxon>
        <taxon>Streptophyta</taxon>
        <taxon>Embryophyta</taxon>
        <taxon>Tracheophyta</taxon>
        <taxon>Spermatophyta</taxon>
        <taxon>Magnoliopsida</taxon>
        <taxon>eudicotyledons</taxon>
        <taxon>Gunneridae</taxon>
        <taxon>Pentapetalae</taxon>
        <taxon>Caryophyllales</taxon>
        <taxon>Cactineae</taxon>
        <taxon>Cactaceae</taxon>
        <taxon>Cactoideae</taxon>
        <taxon>Echinocereeae</taxon>
        <taxon>Carnegiea</taxon>
    </lineage>
</organism>
<evidence type="ECO:0000256" key="3">
    <source>
        <dbReference type="ARBA" id="ARBA00022801"/>
    </source>
</evidence>
<evidence type="ECO:0000259" key="6">
    <source>
        <dbReference type="Pfam" id="PF02836"/>
    </source>
</evidence>
<dbReference type="Gene3D" id="2.60.40.10">
    <property type="entry name" value="Immunoglobulins"/>
    <property type="match status" value="1"/>
</dbReference>
<evidence type="ECO:0000256" key="2">
    <source>
        <dbReference type="ARBA" id="ARBA00012756"/>
    </source>
</evidence>
<dbReference type="InterPro" id="IPR006102">
    <property type="entry name" value="Ig-like_GH2"/>
</dbReference>
<dbReference type="EC" id="3.2.1.23" evidence="2"/>
<sequence>MYGMQVFIADYSFTSQLEGSFSQADLQVEVKIDTPQGMSRDRIVTDFTLEAGLYDNSKWHENDRPGDLLTSVVSRLELIAPATFQFYGYHLKGTMENPKLWSAEQPNLYTLVVVLRDASGRVVDCESCQVGIRQITTAYKQLLVNGQPVIIRGVNRHEHHPRLGKTNLESCMVKDLVLMKQYNINAVRNSHYPNHPRWYELCDLFGMYMIDEANIETHGFDHSGPFKHPTMEPRWAAAMLDRVIGMASETFVDKIP</sequence>
<dbReference type="InterPro" id="IPR050347">
    <property type="entry name" value="Bact_Beta-galactosidase"/>
</dbReference>
<dbReference type="InterPro" id="IPR036156">
    <property type="entry name" value="Beta-gal/glucu_dom_sf"/>
</dbReference>
<gene>
    <name evidence="7" type="ORF">Cgig2_009883</name>
</gene>
<dbReference type="SUPFAM" id="SSF49303">
    <property type="entry name" value="beta-Galactosidase/glucuronidase domain"/>
    <property type="match status" value="1"/>
</dbReference>
<name>A0A9Q1QFM5_9CARY</name>
<evidence type="ECO:0000256" key="4">
    <source>
        <dbReference type="ARBA" id="ARBA00023295"/>
    </source>
</evidence>
<accession>A0A9Q1QFM5</accession>
<dbReference type="AlphaFoldDB" id="A0A9Q1QFM5"/>
<dbReference type="PANTHER" id="PTHR46323">
    <property type="entry name" value="BETA-GALACTOSIDASE"/>
    <property type="match status" value="1"/>
</dbReference>
<dbReference type="InterPro" id="IPR006103">
    <property type="entry name" value="Glyco_hydro_2_cat"/>
</dbReference>
<dbReference type="GO" id="GO:0005990">
    <property type="term" value="P:lactose catabolic process"/>
    <property type="evidence" value="ECO:0007669"/>
    <property type="project" value="TreeGrafter"/>
</dbReference>
<feature type="domain" description="Glycoside hydrolase family 2 catalytic" evidence="6">
    <location>
        <begin position="140"/>
        <end position="245"/>
    </location>
</feature>
<dbReference type="InterPro" id="IPR013783">
    <property type="entry name" value="Ig-like_fold"/>
</dbReference>
<dbReference type="PRINTS" id="PR00132">
    <property type="entry name" value="GLHYDRLASE2"/>
</dbReference>
<dbReference type="Proteomes" id="UP001153076">
    <property type="component" value="Unassembled WGS sequence"/>
</dbReference>
<dbReference type="GO" id="GO:0004565">
    <property type="term" value="F:beta-galactosidase activity"/>
    <property type="evidence" value="ECO:0007669"/>
    <property type="project" value="UniProtKB-EC"/>
</dbReference>
<dbReference type="PROSITE" id="PS00719">
    <property type="entry name" value="GLYCOSYL_HYDROL_F2_1"/>
    <property type="match status" value="1"/>
</dbReference>
<dbReference type="EMBL" id="JAKOGI010000241">
    <property type="protein sequence ID" value="KAJ8438765.1"/>
    <property type="molecule type" value="Genomic_DNA"/>
</dbReference>
<dbReference type="Gene3D" id="3.20.20.80">
    <property type="entry name" value="Glycosidases"/>
    <property type="match status" value="1"/>
</dbReference>
<dbReference type="OrthoDB" id="408320at2759"/>
<keyword evidence="8" id="KW-1185">Reference proteome</keyword>
<dbReference type="PANTHER" id="PTHR46323:SF2">
    <property type="entry name" value="BETA-GALACTOSIDASE"/>
    <property type="match status" value="1"/>
</dbReference>
<dbReference type="GO" id="GO:0009341">
    <property type="term" value="C:beta-galactosidase complex"/>
    <property type="evidence" value="ECO:0007669"/>
    <property type="project" value="TreeGrafter"/>
</dbReference>
<dbReference type="InterPro" id="IPR023230">
    <property type="entry name" value="Glyco_hydro_2_CS"/>
</dbReference>
<comment type="caution">
    <text evidence="7">The sequence shown here is derived from an EMBL/GenBank/DDBJ whole genome shotgun (WGS) entry which is preliminary data.</text>
</comment>
<evidence type="ECO:0000313" key="7">
    <source>
        <dbReference type="EMBL" id="KAJ8438765.1"/>
    </source>
</evidence>
<dbReference type="InterPro" id="IPR006101">
    <property type="entry name" value="Glyco_hydro_2"/>
</dbReference>